<feature type="compositionally biased region" description="Basic and acidic residues" evidence="1">
    <location>
        <begin position="280"/>
        <end position="306"/>
    </location>
</feature>
<gene>
    <name evidence="2" type="ORF">Trichorick_00202</name>
</gene>
<proteinExistence type="predicted"/>
<dbReference type="EMBL" id="CP112932">
    <property type="protein sequence ID" value="WPY00330.1"/>
    <property type="molecule type" value="Genomic_DNA"/>
</dbReference>
<keyword evidence="3" id="KW-1185">Reference proteome</keyword>
<protein>
    <submittedName>
        <fullName evidence="2">Uncharacterized protein</fullName>
    </submittedName>
</protein>
<accession>A0ABZ0UQL3</accession>
<dbReference type="Proteomes" id="UP001326613">
    <property type="component" value="Chromosome"/>
</dbReference>
<sequence>MALGVKVVKTGIDAAKAVKTRTLDKENDALIDYATALYVKQKTLDLAPKLKVVEDNLHKTESDKLSNKEQLKHNHALEVAGKIVGVINAGLDIATVALNPTKGIEAARNIKDGLETAEKIKSGIEFVATTSEIAGAVGGAKEFSEMIKEALKGKPEIREQLVNLINSERKMGHVGYNNIQELKEQTRQLQVDNKAMVATLREENFYQLKPEQIKNTFQSKQQQLDKDVPAVPKPQGAFARAWQGIKDALNPNSKYNPNNEIETNKHSGLTNAVRKENEALEISAKQKDKPITRSMDDLEIKPKSSAEQKNTLIDRAQLKEQFKQDQLKLDALKINKELHSTGHSQSNTANNTNTEKHKTQDNNKDHGR</sequence>
<feature type="compositionally biased region" description="Basic and acidic residues" evidence="1">
    <location>
        <begin position="354"/>
        <end position="368"/>
    </location>
</feature>
<name>A0ABZ0UQL3_9RICK</name>
<evidence type="ECO:0000313" key="2">
    <source>
        <dbReference type="EMBL" id="WPY00330.1"/>
    </source>
</evidence>
<feature type="region of interest" description="Disordered" evidence="1">
    <location>
        <begin position="334"/>
        <end position="368"/>
    </location>
</feature>
<reference evidence="2 3" key="1">
    <citation type="submission" date="2022-10" db="EMBL/GenBank/DDBJ databases">
        <title>Host association and intracellularity evolved multiple times independently in the Rickettsiales.</title>
        <authorList>
            <person name="Castelli M."/>
            <person name="Nardi T."/>
            <person name="Gammuto L."/>
            <person name="Bellinzona G."/>
            <person name="Sabaneyeva E."/>
            <person name="Potekhin A."/>
            <person name="Serra V."/>
            <person name="Petroni G."/>
            <person name="Sassera D."/>
        </authorList>
    </citation>
    <scope>NUCLEOTIDE SEQUENCE [LARGE SCALE GENOMIC DNA]</scope>
    <source>
        <strain evidence="2 3">Kr 154-4</strain>
    </source>
</reference>
<feature type="compositionally biased region" description="Polar residues" evidence="1">
    <location>
        <begin position="341"/>
        <end position="353"/>
    </location>
</feature>
<organism evidence="2 3">
    <name type="scientific">Candidatus Trichorickettsia mobilis</name>
    <dbReference type="NCBI Taxonomy" id="1346319"/>
    <lineage>
        <taxon>Bacteria</taxon>
        <taxon>Pseudomonadati</taxon>
        <taxon>Pseudomonadota</taxon>
        <taxon>Alphaproteobacteria</taxon>
        <taxon>Rickettsiales</taxon>
        <taxon>Rickettsiaceae</taxon>
        <taxon>Rickettsieae</taxon>
        <taxon>Candidatus Trichorickettsia</taxon>
    </lineage>
</organism>
<evidence type="ECO:0000313" key="3">
    <source>
        <dbReference type="Proteomes" id="UP001326613"/>
    </source>
</evidence>
<feature type="region of interest" description="Disordered" evidence="1">
    <location>
        <begin position="280"/>
        <end position="311"/>
    </location>
</feature>
<evidence type="ECO:0000256" key="1">
    <source>
        <dbReference type="SAM" id="MobiDB-lite"/>
    </source>
</evidence>